<accession>A0ABP5HEE1</accession>
<dbReference type="InterPro" id="IPR050261">
    <property type="entry name" value="FrsA_esterase"/>
</dbReference>
<evidence type="ECO:0000259" key="3">
    <source>
        <dbReference type="Pfam" id="PF00561"/>
    </source>
</evidence>
<protein>
    <recommendedName>
        <fullName evidence="3">AB hydrolase-1 domain-containing protein</fullName>
    </recommendedName>
</protein>
<reference evidence="5" key="1">
    <citation type="journal article" date="2019" name="Int. J. Syst. Evol. Microbiol.">
        <title>The Global Catalogue of Microorganisms (GCM) 10K type strain sequencing project: providing services to taxonomists for standard genome sequencing and annotation.</title>
        <authorList>
            <consortium name="The Broad Institute Genomics Platform"/>
            <consortium name="The Broad Institute Genome Sequencing Center for Infectious Disease"/>
            <person name="Wu L."/>
            <person name="Ma J."/>
        </authorList>
    </citation>
    <scope>NUCLEOTIDE SEQUENCE [LARGE SCALE GENOMIC DNA]</scope>
    <source>
        <strain evidence="5">JCM 15478</strain>
    </source>
</reference>
<dbReference type="PANTHER" id="PTHR22946:SF12">
    <property type="entry name" value="CONIDIAL PIGMENT BIOSYNTHESIS PROTEIN AYG1 (AFU_ORTHOLOGUE AFUA_2G17550)"/>
    <property type="match status" value="1"/>
</dbReference>
<comment type="similarity">
    <text evidence="1">Belongs to the AB hydrolase superfamily. FUS2 hydrolase family.</text>
</comment>
<dbReference type="Pfam" id="PF00561">
    <property type="entry name" value="Abhydrolase_1"/>
    <property type="match status" value="1"/>
</dbReference>
<keyword evidence="5" id="KW-1185">Reference proteome</keyword>
<dbReference type="SUPFAM" id="SSF53474">
    <property type="entry name" value="alpha/beta-Hydrolases"/>
    <property type="match status" value="1"/>
</dbReference>
<dbReference type="InterPro" id="IPR029058">
    <property type="entry name" value="AB_hydrolase_fold"/>
</dbReference>
<gene>
    <name evidence="4" type="ORF">GCM10009801_27530</name>
</gene>
<dbReference type="Gene3D" id="1.20.1440.110">
    <property type="entry name" value="acylaminoacyl peptidase"/>
    <property type="match status" value="1"/>
</dbReference>
<dbReference type="InterPro" id="IPR000073">
    <property type="entry name" value="AB_hydrolase_1"/>
</dbReference>
<dbReference type="PANTHER" id="PTHR22946">
    <property type="entry name" value="DIENELACTONE HYDROLASE DOMAIN-CONTAINING PROTEIN-RELATED"/>
    <property type="match status" value="1"/>
</dbReference>
<evidence type="ECO:0000313" key="5">
    <source>
        <dbReference type="Proteomes" id="UP001500016"/>
    </source>
</evidence>
<dbReference type="Proteomes" id="UP001500016">
    <property type="component" value="Unassembled WGS sequence"/>
</dbReference>
<evidence type="ECO:0000256" key="2">
    <source>
        <dbReference type="SAM" id="MobiDB-lite"/>
    </source>
</evidence>
<sequence>MDADAPVPAESPAVPAQDPPASAQDPAKLRAALLRAMPLSRMLDYGMDHGDAVRLAGADVSEPWHEVAARLADAQSARAAAAADRGDAETAVACYRRATACLVFAQMAFNADHPVKRALYVRLTRAYRAAAELDTELRVERLSVPFRQSHCTAWLVRRSDARPGTRSSARPGPAVVIVGGQSGWGPAFHRQAEALARRGLSAVLLEAPGQGETRMSGGLHLDGHVDRAFSAVLDAVGARTGYDGRYGVWGNSFGGLLAARAAVHDSRFGACCVNGAGTRPEPLPFRTAREQTRALLGVGTDDEAAAVLRTLWLDPAADRMSAALLVLHGGNDPLVGLDQQKAFLGLSARSALRVWDDGDHTVYNRSAERTEFVCDWFRAQLSRTAVGAPERPASPAPASEQLTESSRRP</sequence>
<dbReference type="EMBL" id="BAAAPE010000007">
    <property type="protein sequence ID" value="GAA2073933.1"/>
    <property type="molecule type" value="Genomic_DNA"/>
</dbReference>
<feature type="compositionally biased region" description="Low complexity" evidence="2">
    <location>
        <begin position="388"/>
        <end position="400"/>
    </location>
</feature>
<comment type="caution">
    <text evidence="4">The sequence shown here is derived from an EMBL/GenBank/DDBJ whole genome shotgun (WGS) entry which is preliminary data.</text>
</comment>
<evidence type="ECO:0000313" key="4">
    <source>
        <dbReference type="EMBL" id="GAA2073933.1"/>
    </source>
</evidence>
<feature type="region of interest" description="Disordered" evidence="2">
    <location>
        <begin position="1"/>
        <end position="25"/>
    </location>
</feature>
<dbReference type="Gene3D" id="3.40.50.1820">
    <property type="entry name" value="alpha/beta hydrolase"/>
    <property type="match status" value="1"/>
</dbReference>
<dbReference type="RefSeq" id="WP_344527618.1">
    <property type="nucleotide sequence ID" value="NZ_BAAAPE010000007.1"/>
</dbReference>
<feature type="domain" description="AB hydrolase-1" evidence="3">
    <location>
        <begin position="173"/>
        <end position="296"/>
    </location>
</feature>
<feature type="region of interest" description="Disordered" evidence="2">
    <location>
        <begin position="385"/>
        <end position="409"/>
    </location>
</feature>
<proteinExistence type="inferred from homology"/>
<name>A0ABP5HEE1_9ACTN</name>
<organism evidence="4 5">
    <name type="scientific">Streptomyces albiaxialis</name>
    <dbReference type="NCBI Taxonomy" id="329523"/>
    <lineage>
        <taxon>Bacteria</taxon>
        <taxon>Bacillati</taxon>
        <taxon>Actinomycetota</taxon>
        <taxon>Actinomycetes</taxon>
        <taxon>Kitasatosporales</taxon>
        <taxon>Streptomycetaceae</taxon>
        <taxon>Streptomyces</taxon>
    </lineage>
</organism>
<evidence type="ECO:0000256" key="1">
    <source>
        <dbReference type="ARBA" id="ARBA00038115"/>
    </source>
</evidence>